<protein>
    <submittedName>
        <fullName evidence="1">Uncharacterized protein</fullName>
    </submittedName>
</protein>
<gene>
    <name evidence="1" type="ORF">SAMN05421748_12086</name>
</gene>
<proteinExistence type="predicted"/>
<organism evidence="1 2">
    <name type="scientific">Paractinoplanes atraurantiacus</name>
    <dbReference type="NCBI Taxonomy" id="1036182"/>
    <lineage>
        <taxon>Bacteria</taxon>
        <taxon>Bacillati</taxon>
        <taxon>Actinomycetota</taxon>
        <taxon>Actinomycetes</taxon>
        <taxon>Micromonosporales</taxon>
        <taxon>Micromonosporaceae</taxon>
        <taxon>Paractinoplanes</taxon>
    </lineage>
</organism>
<dbReference type="EMBL" id="OBDY01000020">
    <property type="protein sequence ID" value="SNY59225.1"/>
    <property type="molecule type" value="Genomic_DNA"/>
</dbReference>
<name>A0A285JG50_9ACTN</name>
<sequence length="106" mass="11253">MTPLEQAARATRHAQSIFGSQPWSRRVTGDGMDLFAGFTRRIDGVDRRIALLLLAAADGLVTAPPSDAADVDGPHRLIGVPGVPYLVVQIGYAAAVARRDFVAIAE</sequence>
<dbReference type="Proteomes" id="UP000219612">
    <property type="component" value="Unassembled WGS sequence"/>
</dbReference>
<dbReference type="RefSeq" id="WP_097325633.1">
    <property type="nucleotide sequence ID" value="NZ_OBDY01000020.1"/>
</dbReference>
<accession>A0A285JG50</accession>
<evidence type="ECO:0000313" key="1">
    <source>
        <dbReference type="EMBL" id="SNY59225.1"/>
    </source>
</evidence>
<dbReference type="AlphaFoldDB" id="A0A285JG50"/>
<keyword evidence="2" id="KW-1185">Reference proteome</keyword>
<evidence type="ECO:0000313" key="2">
    <source>
        <dbReference type="Proteomes" id="UP000219612"/>
    </source>
</evidence>
<reference evidence="1 2" key="1">
    <citation type="submission" date="2017-09" db="EMBL/GenBank/DDBJ databases">
        <authorList>
            <person name="Ehlers B."/>
            <person name="Leendertz F.H."/>
        </authorList>
    </citation>
    <scope>NUCLEOTIDE SEQUENCE [LARGE SCALE GENOMIC DNA]</scope>
    <source>
        <strain evidence="1 2">CGMCC 4.6857</strain>
    </source>
</reference>